<dbReference type="InterPro" id="IPR003593">
    <property type="entry name" value="AAA+_ATPase"/>
</dbReference>
<organism evidence="6 7">
    <name type="scientific">Xanthocytophaga agilis</name>
    <dbReference type="NCBI Taxonomy" id="3048010"/>
    <lineage>
        <taxon>Bacteria</taxon>
        <taxon>Pseudomonadati</taxon>
        <taxon>Bacteroidota</taxon>
        <taxon>Cytophagia</taxon>
        <taxon>Cytophagales</taxon>
        <taxon>Rhodocytophagaceae</taxon>
        <taxon>Xanthocytophaga</taxon>
    </lineage>
</organism>
<keyword evidence="2" id="KW-0813">Transport</keyword>
<accession>A0AAE3UE40</accession>
<name>A0AAE3UE40_9BACT</name>
<gene>
    <name evidence="6" type="ORF">QNI22_17880</name>
</gene>
<keyword evidence="4 6" id="KW-0067">ATP-binding</keyword>
<dbReference type="PANTHER" id="PTHR43117:SF4">
    <property type="entry name" value="OSMOPROTECTANT IMPORT ATP-BINDING PROTEIN OSMV"/>
    <property type="match status" value="1"/>
</dbReference>
<comment type="caution">
    <text evidence="6">The sequence shown here is derived from an EMBL/GenBank/DDBJ whole genome shotgun (WGS) entry which is preliminary data.</text>
</comment>
<evidence type="ECO:0000256" key="3">
    <source>
        <dbReference type="ARBA" id="ARBA00022741"/>
    </source>
</evidence>
<dbReference type="InterPro" id="IPR003439">
    <property type="entry name" value="ABC_transporter-like_ATP-bd"/>
</dbReference>
<dbReference type="SUPFAM" id="SSF52540">
    <property type="entry name" value="P-loop containing nucleoside triphosphate hydrolases"/>
    <property type="match status" value="2"/>
</dbReference>
<dbReference type="Proteomes" id="UP001232063">
    <property type="component" value="Unassembled WGS sequence"/>
</dbReference>
<evidence type="ECO:0000256" key="1">
    <source>
        <dbReference type="ARBA" id="ARBA00005417"/>
    </source>
</evidence>
<evidence type="ECO:0000256" key="4">
    <source>
        <dbReference type="ARBA" id="ARBA00022840"/>
    </source>
</evidence>
<dbReference type="SMART" id="SM00382">
    <property type="entry name" value="AAA"/>
    <property type="match status" value="2"/>
</dbReference>
<protein>
    <submittedName>
        <fullName evidence="6">ATP-binding cassette domain-containing protein</fullName>
    </submittedName>
</protein>
<dbReference type="EMBL" id="JASJOU010000005">
    <property type="protein sequence ID" value="MDJ1502543.1"/>
    <property type="molecule type" value="Genomic_DNA"/>
</dbReference>
<keyword evidence="7" id="KW-1185">Reference proteome</keyword>
<evidence type="ECO:0000313" key="6">
    <source>
        <dbReference type="EMBL" id="MDJ1502543.1"/>
    </source>
</evidence>
<proteinExistence type="inferred from homology"/>
<dbReference type="InterPro" id="IPR027417">
    <property type="entry name" value="P-loop_NTPase"/>
</dbReference>
<dbReference type="GO" id="GO:0016887">
    <property type="term" value="F:ATP hydrolysis activity"/>
    <property type="evidence" value="ECO:0007669"/>
    <property type="project" value="InterPro"/>
</dbReference>
<dbReference type="Gene3D" id="3.40.50.300">
    <property type="entry name" value="P-loop containing nucleotide triphosphate hydrolases"/>
    <property type="match status" value="2"/>
</dbReference>
<dbReference type="GO" id="GO:0005524">
    <property type="term" value="F:ATP binding"/>
    <property type="evidence" value="ECO:0007669"/>
    <property type="project" value="UniProtKB-KW"/>
</dbReference>
<evidence type="ECO:0000313" key="7">
    <source>
        <dbReference type="Proteomes" id="UP001232063"/>
    </source>
</evidence>
<dbReference type="AlphaFoldDB" id="A0AAE3UE40"/>
<feature type="domain" description="ABC transporter" evidence="5">
    <location>
        <begin position="265"/>
        <end position="488"/>
    </location>
</feature>
<dbReference type="PANTHER" id="PTHR43117">
    <property type="entry name" value="OSMOPROTECTANT IMPORT ATP-BINDING PROTEIN OSMV"/>
    <property type="match status" value="1"/>
</dbReference>
<feature type="domain" description="ABC transporter" evidence="5">
    <location>
        <begin position="5"/>
        <end position="272"/>
    </location>
</feature>
<dbReference type="PROSITE" id="PS50893">
    <property type="entry name" value="ABC_TRANSPORTER_2"/>
    <property type="match status" value="2"/>
</dbReference>
<keyword evidence="3" id="KW-0547">Nucleotide-binding</keyword>
<reference evidence="6" key="1">
    <citation type="submission" date="2023-05" db="EMBL/GenBank/DDBJ databases">
        <authorList>
            <person name="Zhang X."/>
        </authorList>
    </citation>
    <scope>NUCLEOTIDE SEQUENCE</scope>
    <source>
        <strain evidence="6">BD1B2-1</strain>
    </source>
</reference>
<evidence type="ECO:0000256" key="2">
    <source>
        <dbReference type="ARBA" id="ARBA00022448"/>
    </source>
</evidence>
<sequence length="488" mass="55188">MQPFITIQNVSVRKFEKIIFQHFNWNLHEGQHWAIIGPNGSGKSTLLEALAGKIPFMGGAATYHFLKDNEWIADSLELVTKDYSGNRILQSAAQYYQQRFYAYDSEHSPTVWEFLTDQMKPIGTIDDASVNLGLPKYTDDEINQAADILKISHLLSRKLMTLSNGETRRVLLTRSFLKQPKAILLDMPFVGLDVASRQILHTVLNHLAEAGTTIIITTTSDEIPTCITNTLTLSAIEGQETPSIQANARIHALSQQTDTNFEYAVKMRNVTISYNDKKVLYNINWEVKRGERWAVLGPNGSGKSTLLSLINADNPQGYANDIFLFDRKRGTGESIWDIKSRIGFVSPELHLYFPKQTKVYTTIISGLFNTDGLYRTPTPEQQALVDDYMHLLNISHLSQKKLEEISTGEQREVLLARALVRNPPLLILDEPCQSLDTSRMKQFRDLVNEICLRLNKTLLYVTHYDEEIPSCVTQILSLNAGHATITSR</sequence>
<dbReference type="RefSeq" id="WP_314512650.1">
    <property type="nucleotide sequence ID" value="NZ_JASJOU010000005.1"/>
</dbReference>
<evidence type="ECO:0000259" key="5">
    <source>
        <dbReference type="PROSITE" id="PS50893"/>
    </source>
</evidence>
<comment type="similarity">
    <text evidence="1">Belongs to the ABC transporter superfamily.</text>
</comment>
<dbReference type="Pfam" id="PF00005">
    <property type="entry name" value="ABC_tran"/>
    <property type="match status" value="2"/>
</dbReference>